<evidence type="ECO:0000313" key="2">
    <source>
        <dbReference type="Proteomes" id="UP001055115"/>
    </source>
</evidence>
<gene>
    <name evidence="1" type="ORF">ColSpa_01871</name>
</gene>
<dbReference type="EMBL" id="BQXU01000003">
    <property type="protein sequence ID" value="GKT41690.1"/>
    <property type="molecule type" value="Genomic_DNA"/>
</dbReference>
<reference evidence="1 2" key="1">
    <citation type="submission" date="2022-03" db="EMBL/GenBank/DDBJ databases">
        <title>Genome data of Colletotrichum spp.</title>
        <authorList>
            <person name="Utami Y.D."/>
            <person name="Hiruma K."/>
        </authorList>
    </citation>
    <scope>NUCLEOTIDE SEQUENCE [LARGE SCALE GENOMIC DNA]</scope>
    <source>
        <strain evidence="1 2">MAFF 239500</strain>
    </source>
</reference>
<dbReference type="Proteomes" id="UP001055115">
    <property type="component" value="Unassembled WGS sequence"/>
</dbReference>
<proteinExistence type="predicted"/>
<dbReference type="RefSeq" id="XP_049124040.1">
    <property type="nucleotide sequence ID" value="XM_049268083.1"/>
</dbReference>
<sequence>MANASASLFISADGSYAGITASAKVSSDISFGYSVESSHRETSESKVDVGSTFVAQLFVFPNLKCKVIKQQRIVYTIDEPIWKMKIPGGDMNWGPRQIAVGRLDGNYPRISPVPTKGKGLGEIAQLCPIFTFVDGSEDEMNTLISRTDWEKWSLYDSYPWTEPTNQAITVAVPDNKCTFRPMNDG</sequence>
<keyword evidence="2" id="KW-1185">Reference proteome</keyword>
<evidence type="ECO:0000313" key="1">
    <source>
        <dbReference type="EMBL" id="GKT41690.1"/>
    </source>
</evidence>
<organism evidence="1 2">
    <name type="scientific">Colletotrichum spaethianum</name>
    <dbReference type="NCBI Taxonomy" id="700344"/>
    <lineage>
        <taxon>Eukaryota</taxon>
        <taxon>Fungi</taxon>
        <taxon>Dikarya</taxon>
        <taxon>Ascomycota</taxon>
        <taxon>Pezizomycotina</taxon>
        <taxon>Sordariomycetes</taxon>
        <taxon>Hypocreomycetidae</taxon>
        <taxon>Glomerellales</taxon>
        <taxon>Glomerellaceae</taxon>
        <taxon>Colletotrichum</taxon>
        <taxon>Colletotrichum spaethianum species complex</taxon>
    </lineage>
</organism>
<name>A0AA37NWU9_9PEZI</name>
<protein>
    <submittedName>
        <fullName evidence="1">Uncharacterized protein</fullName>
    </submittedName>
</protein>
<dbReference type="AlphaFoldDB" id="A0AA37NWU9"/>
<dbReference type="GeneID" id="73322673"/>
<accession>A0AA37NWU9</accession>
<comment type="caution">
    <text evidence="1">The sequence shown here is derived from an EMBL/GenBank/DDBJ whole genome shotgun (WGS) entry which is preliminary data.</text>
</comment>